<name>A0A5E6T3D8_PSEFL</name>
<dbReference type="GO" id="GO:0004392">
    <property type="term" value="F:heme oxygenase (decyclizing) activity"/>
    <property type="evidence" value="ECO:0007669"/>
    <property type="project" value="InterPro"/>
</dbReference>
<sequence>MTSQATAQRPTLRSQRVNQITKEPHSRLDALVKTHAPFDTQANFARFVVAQYLFQSELASLYNDAELTAIIPDLPARCRAEAAKADLADLDTDVPAPVPGAVNKPSQAEALGWLFVSEGSKLGAAFLIKRAVGLGLSETFGARHLGEPAGGRAEGWKNFVRTLDALELSPQEEAELDKGAIDAFNRFTVLLEQAYTPQLA</sequence>
<dbReference type="Gene3D" id="1.20.910.10">
    <property type="entry name" value="Heme oxygenase-like"/>
    <property type="match status" value="1"/>
</dbReference>
<proteinExistence type="predicted"/>
<dbReference type="SUPFAM" id="SSF48613">
    <property type="entry name" value="Heme oxygenase-like"/>
    <property type="match status" value="1"/>
</dbReference>
<dbReference type="Proteomes" id="UP000325607">
    <property type="component" value="Unassembled WGS sequence"/>
</dbReference>
<evidence type="ECO:0008006" key="4">
    <source>
        <dbReference type="Google" id="ProtNLM"/>
    </source>
</evidence>
<dbReference type="GO" id="GO:0006788">
    <property type="term" value="P:heme oxidation"/>
    <property type="evidence" value="ECO:0007669"/>
    <property type="project" value="InterPro"/>
</dbReference>
<dbReference type="CDD" id="cd19166">
    <property type="entry name" value="HemeO-bac"/>
    <property type="match status" value="1"/>
</dbReference>
<accession>A0A5E6T3D8</accession>
<dbReference type="OrthoDB" id="9149607at2"/>
<protein>
    <recommendedName>
        <fullName evidence="4">Heme oxygenase</fullName>
    </recommendedName>
</protein>
<dbReference type="Pfam" id="PF01126">
    <property type="entry name" value="Heme_oxygenase"/>
    <property type="match status" value="1"/>
</dbReference>
<reference evidence="2 3" key="1">
    <citation type="submission" date="2019-09" db="EMBL/GenBank/DDBJ databases">
        <authorList>
            <person name="Chandra G."/>
            <person name="Truman W A."/>
        </authorList>
    </citation>
    <scope>NUCLEOTIDE SEQUENCE [LARGE SCALE GENOMIC DNA]</scope>
    <source>
        <strain evidence="2">PS645</strain>
    </source>
</reference>
<dbReference type="RefSeq" id="WP_150580772.1">
    <property type="nucleotide sequence ID" value="NZ_CABVGX010000018.1"/>
</dbReference>
<evidence type="ECO:0000313" key="3">
    <source>
        <dbReference type="Proteomes" id="UP000325607"/>
    </source>
</evidence>
<evidence type="ECO:0000313" key="2">
    <source>
        <dbReference type="EMBL" id="VVM87032.1"/>
    </source>
</evidence>
<dbReference type="InterPro" id="IPR016053">
    <property type="entry name" value="Haem_Oase-like"/>
</dbReference>
<dbReference type="AlphaFoldDB" id="A0A5E6T3D8"/>
<feature type="region of interest" description="Disordered" evidence="1">
    <location>
        <begin position="1"/>
        <end position="20"/>
    </location>
</feature>
<organism evidence="2 3">
    <name type="scientific">Pseudomonas fluorescens</name>
    <dbReference type="NCBI Taxonomy" id="294"/>
    <lineage>
        <taxon>Bacteria</taxon>
        <taxon>Pseudomonadati</taxon>
        <taxon>Pseudomonadota</taxon>
        <taxon>Gammaproteobacteria</taxon>
        <taxon>Pseudomonadales</taxon>
        <taxon>Pseudomonadaceae</taxon>
        <taxon>Pseudomonas</taxon>
    </lineage>
</organism>
<gene>
    <name evidence="2" type="ORF">PS645_02573</name>
</gene>
<evidence type="ECO:0000256" key="1">
    <source>
        <dbReference type="SAM" id="MobiDB-lite"/>
    </source>
</evidence>
<dbReference type="InterPro" id="IPR016084">
    <property type="entry name" value="Haem_Oase-like_multi-hlx"/>
</dbReference>
<dbReference type="EMBL" id="CABVGX010000018">
    <property type="protein sequence ID" value="VVM87032.1"/>
    <property type="molecule type" value="Genomic_DNA"/>
</dbReference>